<dbReference type="Pfam" id="PF26576">
    <property type="entry name" value="IBH1_N"/>
    <property type="match status" value="1"/>
</dbReference>
<dbReference type="PANTHER" id="PTHR33124:SF97">
    <property type="entry name" value="TRANSCRIPTION FACTOR_TRANSCRIPTION REGULATOR"/>
    <property type="match status" value="1"/>
</dbReference>
<dbReference type="InterPro" id="IPR059002">
    <property type="entry name" value="IBH1_N"/>
</dbReference>
<organism evidence="6">
    <name type="scientific">Lotus japonicus</name>
    <name type="common">Lotus corniculatus var. japonicus</name>
    <dbReference type="NCBI Taxonomy" id="34305"/>
    <lineage>
        <taxon>Eukaryota</taxon>
        <taxon>Viridiplantae</taxon>
        <taxon>Streptophyta</taxon>
        <taxon>Embryophyta</taxon>
        <taxon>Tracheophyta</taxon>
        <taxon>Spermatophyta</taxon>
        <taxon>Magnoliopsida</taxon>
        <taxon>eudicotyledons</taxon>
        <taxon>Gunneridae</taxon>
        <taxon>Pentapetalae</taxon>
        <taxon>rosids</taxon>
        <taxon>fabids</taxon>
        <taxon>Fabales</taxon>
        <taxon>Fabaceae</taxon>
        <taxon>Papilionoideae</taxon>
        <taxon>50 kb inversion clade</taxon>
        <taxon>NPAAA clade</taxon>
        <taxon>Hologalegina</taxon>
        <taxon>robinioid clade</taxon>
        <taxon>Loteae</taxon>
        <taxon>Lotus</taxon>
    </lineage>
</organism>
<keyword evidence="3" id="KW-0804">Transcription</keyword>
<dbReference type="InterPro" id="IPR044660">
    <property type="entry name" value="IBH1-like"/>
</dbReference>
<keyword evidence="2" id="KW-0805">Transcription regulation</keyword>
<accession>I3SEP1</accession>
<dbReference type="GO" id="GO:0006355">
    <property type="term" value="P:regulation of DNA-templated transcription"/>
    <property type="evidence" value="ECO:0007669"/>
    <property type="project" value="InterPro"/>
</dbReference>
<evidence type="ECO:0000256" key="3">
    <source>
        <dbReference type="ARBA" id="ARBA00023163"/>
    </source>
</evidence>
<dbReference type="EMBL" id="BT138938">
    <property type="protein sequence ID" value="AFK38733.1"/>
    <property type="molecule type" value="mRNA"/>
</dbReference>
<comment type="subcellular location">
    <subcellularLocation>
        <location evidence="1">Nucleus</location>
    </subcellularLocation>
</comment>
<sequence>MEGQPAKRRRVYSVEPNKVVEAAFARNYMNYLVPALMKIKEINTCGGDIQNVVKHEVDMAMVSSAQGFAWSNSLKLKLQNQREDIGVSVNGNTSIPQSPSSESQAKILVSKSKNNDMPTMKRDLIDVEDDDEVINGQLKSLKRLIPGGENMCNDEMVVELESYIGCLQMQVNIFQYLADQTS</sequence>
<protein>
    <recommendedName>
        <fullName evidence="5">IBH1-like N-terminal domain-containing protein</fullName>
    </recommendedName>
</protein>
<evidence type="ECO:0000259" key="5">
    <source>
        <dbReference type="Pfam" id="PF26576"/>
    </source>
</evidence>
<dbReference type="PANTHER" id="PTHR33124">
    <property type="entry name" value="TRANSCRIPTION FACTOR IBH1-LIKE 1"/>
    <property type="match status" value="1"/>
</dbReference>
<keyword evidence="4" id="KW-0539">Nucleus</keyword>
<reference evidence="6" key="1">
    <citation type="submission" date="2012-05" db="EMBL/GenBank/DDBJ databases">
        <authorList>
            <person name="Krishnakumar V."/>
            <person name="Cheung F."/>
            <person name="Xiao Y."/>
            <person name="Chan A."/>
            <person name="Moskal W.A."/>
            <person name="Town C.D."/>
        </authorList>
    </citation>
    <scope>NUCLEOTIDE SEQUENCE</scope>
</reference>
<proteinExistence type="evidence at transcript level"/>
<evidence type="ECO:0000256" key="1">
    <source>
        <dbReference type="ARBA" id="ARBA00004123"/>
    </source>
</evidence>
<evidence type="ECO:0000256" key="2">
    <source>
        <dbReference type="ARBA" id="ARBA00023015"/>
    </source>
</evidence>
<dbReference type="CDD" id="cd11444">
    <property type="entry name" value="bHLH_AtIBH1_like"/>
    <property type="match status" value="1"/>
</dbReference>
<evidence type="ECO:0000256" key="4">
    <source>
        <dbReference type="ARBA" id="ARBA00023242"/>
    </source>
</evidence>
<feature type="domain" description="IBH1-like N-terminal" evidence="5">
    <location>
        <begin position="22"/>
        <end position="81"/>
    </location>
</feature>
<dbReference type="AlphaFoldDB" id="I3SEP1"/>
<evidence type="ECO:0000313" key="6">
    <source>
        <dbReference type="EMBL" id="AFK38733.1"/>
    </source>
</evidence>
<dbReference type="GO" id="GO:0005634">
    <property type="term" value="C:nucleus"/>
    <property type="evidence" value="ECO:0007669"/>
    <property type="project" value="UniProtKB-SubCell"/>
</dbReference>
<dbReference type="InterPro" id="IPR044549">
    <property type="entry name" value="bHLH_AtIBH1-like"/>
</dbReference>
<name>I3SEP1_LOTJA</name>